<organism evidence="2 3">
    <name type="scientific">Nocardia veterana</name>
    <dbReference type="NCBI Taxonomy" id="132249"/>
    <lineage>
        <taxon>Bacteria</taxon>
        <taxon>Bacillati</taxon>
        <taxon>Actinomycetota</taxon>
        <taxon>Actinomycetes</taxon>
        <taxon>Mycobacteriales</taxon>
        <taxon>Nocardiaceae</taxon>
        <taxon>Nocardia</taxon>
    </lineage>
</organism>
<protein>
    <recommendedName>
        <fullName evidence="1">DUF6879 domain-containing protein</fullName>
    </recommendedName>
</protein>
<keyword evidence="3" id="KW-1185">Reference proteome</keyword>
<dbReference type="AlphaFoldDB" id="A0A7X6LWE9"/>
<dbReference type="EMBL" id="JAAXPE010000006">
    <property type="protein sequence ID" value="NKY85727.1"/>
    <property type="molecule type" value="Genomic_DNA"/>
</dbReference>
<evidence type="ECO:0000313" key="2">
    <source>
        <dbReference type="EMBL" id="NKY85727.1"/>
    </source>
</evidence>
<comment type="caution">
    <text evidence="2">The sequence shown here is derived from an EMBL/GenBank/DDBJ whole genome shotgun (WGS) entry which is preliminary data.</text>
</comment>
<dbReference type="InterPro" id="IPR049244">
    <property type="entry name" value="DUF6879"/>
</dbReference>
<reference evidence="2 3" key="1">
    <citation type="submission" date="2020-04" db="EMBL/GenBank/DDBJ databases">
        <title>MicrobeNet Type strains.</title>
        <authorList>
            <person name="Nicholson A.C."/>
        </authorList>
    </citation>
    <scope>NUCLEOTIDE SEQUENCE [LARGE SCALE GENOMIC DNA]</scope>
    <source>
        <strain evidence="2 3">DSM 44445</strain>
    </source>
</reference>
<name>A0A7X6LWE9_9NOCA</name>
<evidence type="ECO:0000259" key="1">
    <source>
        <dbReference type="Pfam" id="PF21806"/>
    </source>
</evidence>
<feature type="domain" description="DUF6879" evidence="1">
    <location>
        <begin position="10"/>
        <end position="169"/>
    </location>
</feature>
<sequence length="175" mass="20086">MSVELRPTIDLIREARSTAFHYECRDTYAEPDEDDAFRAFLHNEPFDYRGWFQDWVTFVQELAERGVSVSRVRVVTVPHSDYQRWSLRVAGLNIEAGEDIRYLPRHLAQDVPPDDWWLIDDHTVAFNLSSPDGRGTETAAVTTDPAIVGLCRSVKERLWSISTPHAEYAQVTPLP</sequence>
<proteinExistence type="predicted"/>
<gene>
    <name evidence="2" type="ORF">HGA07_08835</name>
</gene>
<dbReference type="Proteomes" id="UP000523447">
    <property type="component" value="Unassembled WGS sequence"/>
</dbReference>
<accession>A0A7X6LWE9</accession>
<dbReference type="Pfam" id="PF21806">
    <property type="entry name" value="DUF6879"/>
    <property type="match status" value="1"/>
</dbReference>
<evidence type="ECO:0000313" key="3">
    <source>
        <dbReference type="Proteomes" id="UP000523447"/>
    </source>
</evidence>